<dbReference type="Pfam" id="PF08281">
    <property type="entry name" value="Sigma70_r4_2"/>
    <property type="match status" value="1"/>
</dbReference>
<dbReference type="OrthoDB" id="1056775at2"/>
<keyword evidence="3" id="KW-0731">Sigma factor</keyword>
<reference evidence="8" key="1">
    <citation type="submission" date="2018-12" db="EMBL/GenBank/DDBJ databases">
        <title>Maribacter lutimaris sp. nov., isolated from marine sediment.</title>
        <authorList>
            <person name="Kim K.K."/>
        </authorList>
    </citation>
    <scope>NUCLEOTIDE SEQUENCE [LARGE SCALE GENOMIC DNA]</scope>
    <source>
        <strain evidence="8">PoM-212</strain>
    </source>
</reference>
<evidence type="ECO:0000313" key="8">
    <source>
        <dbReference type="Proteomes" id="UP000286990"/>
    </source>
</evidence>
<organism evidence="7 8">
    <name type="scientific">Maribacter algicola</name>
    <dbReference type="NCBI Taxonomy" id="2498892"/>
    <lineage>
        <taxon>Bacteria</taxon>
        <taxon>Pseudomonadati</taxon>
        <taxon>Bacteroidota</taxon>
        <taxon>Flavobacteriia</taxon>
        <taxon>Flavobacteriales</taxon>
        <taxon>Flavobacteriaceae</taxon>
        <taxon>Maribacter</taxon>
    </lineage>
</organism>
<keyword evidence="2" id="KW-0805">Transcription regulation</keyword>
<evidence type="ECO:0000256" key="4">
    <source>
        <dbReference type="ARBA" id="ARBA00023163"/>
    </source>
</evidence>
<evidence type="ECO:0000313" key="7">
    <source>
        <dbReference type="EMBL" id="RRQ47863.1"/>
    </source>
</evidence>
<protein>
    <submittedName>
        <fullName evidence="7">RNA polymerase sigma factor</fullName>
    </submittedName>
</protein>
<keyword evidence="4" id="KW-0804">Transcription</keyword>
<comment type="similarity">
    <text evidence="1">Belongs to the sigma-70 factor family. ECF subfamily.</text>
</comment>
<dbReference type="CDD" id="cd06171">
    <property type="entry name" value="Sigma70_r4"/>
    <property type="match status" value="1"/>
</dbReference>
<accession>A0A3R8PW80</accession>
<feature type="domain" description="RNA polymerase sigma factor 70 region 4 type 2" evidence="6">
    <location>
        <begin position="122"/>
        <end position="172"/>
    </location>
</feature>
<dbReference type="GO" id="GO:0003677">
    <property type="term" value="F:DNA binding"/>
    <property type="evidence" value="ECO:0007669"/>
    <property type="project" value="InterPro"/>
</dbReference>
<evidence type="ECO:0000256" key="1">
    <source>
        <dbReference type="ARBA" id="ARBA00010641"/>
    </source>
</evidence>
<evidence type="ECO:0000259" key="6">
    <source>
        <dbReference type="Pfam" id="PF08281"/>
    </source>
</evidence>
<evidence type="ECO:0000256" key="3">
    <source>
        <dbReference type="ARBA" id="ARBA00023082"/>
    </source>
</evidence>
<dbReference type="PANTHER" id="PTHR43133">
    <property type="entry name" value="RNA POLYMERASE ECF-TYPE SIGMA FACTO"/>
    <property type="match status" value="1"/>
</dbReference>
<dbReference type="Proteomes" id="UP000286990">
    <property type="component" value="Unassembled WGS sequence"/>
</dbReference>
<dbReference type="Gene3D" id="1.10.10.10">
    <property type="entry name" value="Winged helix-like DNA-binding domain superfamily/Winged helix DNA-binding domain"/>
    <property type="match status" value="1"/>
</dbReference>
<dbReference type="InterPro" id="IPR039425">
    <property type="entry name" value="RNA_pol_sigma-70-like"/>
</dbReference>
<dbReference type="Gene3D" id="1.10.1740.10">
    <property type="match status" value="1"/>
</dbReference>
<dbReference type="InterPro" id="IPR013249">
    <property type="entry name" value="RNA_pol_sigma70_r4_t2"/>
</dbReference>
<dbReference type="RefSeq" id="WP_125223900.1">
    <property type="nucleotide sequence ID" value="NZ_QUSX01000003.1"/>
</dbReference>
<gene>
    <name evidence="7" type="ORF">DZC72_16025</name>
</gene>
<keyword evidence="8" id="KW-1185">Reference proteome</keyword>
<dbReference type="GO" id="GO:0006352">
    <property type="term" value="P:DNA-templated transcription initiation"/>
    <property type="evidence" value="ECO:0007669"/>
    <property type="project" value="InterPro"/>
</dbReference>
<dbReference type="InterPro" id="IPR013325">
    <property type="entry name" value="RNA_pol_sigma_r2"/>
</dbReference>
<dbReference type="InterPro" id="IPR013324">
    <property type="entry name" value="RNA_pol_sigma_r3/r4-like"/>
</dbReference>
<comment type="caution">
    <text evidence="7">The sequence shown here is derived from an EMBL/GenBank/DDBJ whole genome shotgun (WGS) entry which is preliminary data.</text>
</comment>
<dbReference type="Pfam" id="PF04542">
    <property type="entry name" value="Sigma70_r2"/>
    <property type="match status" value="1"/>
</dbReference>
<dbReference type="SUPFAM" id="SSF88946">
    <property type="entry name" value="Sigma2 domain of RNA polymerase sigma factors"/>
    <property type="match status" value="1"/>
</dbReference>
<sequence length="187" mass="22205">MKIIPFYKNERQIIKKAIDGNREAQRVLYAKHAPKMLSVCRQYIKDTHFAEDVMIQGFVKMFNHLESFKFQGSFEGWVRRIMIRESISFLRKQQFVVYDDHIFEDNQPNFSEVVSDLDTEHIQRLIDALPQGYKMVFVLYTVEGYKHQEIAELLDITESTSKSQLFKARKMLQEQLQQQNIIGYGTR</sequence>
<evidence type="ECO:0000259" key="5">
    <source>
        <dbReference type="Pfam" id="PF04542"/>
    </source>
</evidence>
<evidence type="ECO:0000256" key="2">
    <source>
        <dbReference type="ARBA" id="ARBA00023015"/>
    </source>
</evidence>
<dbReference type="GO" id="GO:0016987">
    <property type="term" value="F:sigma factor activity"/>
    <property type="evidence" value="ECO:0007669"/>
    <property type="project" value="UniProtKB-KW"/>
</dbReference>
<name>A0A3R8PW80_9FLAO</name>
<dbReference type="EMBL" id="QUSX01000003">
    <property type="protein sequence ID" value="RRQ47863.1"/>
    <property type="molecule type" value="Genomic_DNA"/>
</dbReference>
<feature type="domain" description="RNA polymerase sigma-70 region 2" evidence="5">
    <location>
        <begin position="28"/>
        <end position="94"/>
    </location>
</feature>
<dbReference type="PANTHER" id="PTHR43133:SF46">
    <property type="entry name" value="RNA POLYMERASE SIGMA-70 FACTOR ECF SUBFAMILY"/>
    <property type="match status" value="1"/>
</dbReference>
<dbReference type="NCBIfam" id="TIGR02937">
    <property type="entry name" value="sigma70-ECF"/>
    <property type="match status" value="1"/>
</dbReference>
<proteinExistence type="inferred from homology"/>
<dbReference type="InterPro" id="IPR014284">
    <property type="entry name" value="RNA_pol_sigma-70_dom"/>
</dbReference>
<dbReference type="SUPFAM" id="SSF88659">
    <property type="entry name" value="Sigma3 and sigma4 domains of RNA polymerase sigma factors"/>
    <property type="match status" value="1"/>
</dbReference>
<dbReference type="AlphaFoldDB" id="A0A3R8PW80"/>
<dbReference type="InterPro" id="IPR036388">
    <property type="entry name" value="WH-like_DNA-bd_sf"/>
</dbReference>
<dbReference type="InterPro" id="IPR007627">
    <property type="entry name" value="RNA_pol_sigma70_r2"/>
</dbReference>